<proteinExistence type="inferred from homology"/>
<dbReference type="PRINTS" id="PR00987">
    <property type="entry name" value="TRNASYNTHGLU"/>
</dbReference>
<evidence type="ECO:0000313" key="13">
    <source>
        <dbReference type="EMBL" id="MCR6543936.1"/>
    </source>
</evidence>
<dbReference type="Gene3D" id="1.10.1160.10">
    <property type="entry name" value="Glutamyl-trna Synthetase, Domain 2"/>
    <property type="match status" value="1"/>
</dbReference>
<feature type="binding site" evidence="8">
    <location>
        <position position="72"/>
    </location>
    <ligand>
        <name>L-glutamine</name>
        <dbReference type="ChEBI" id="CHEBI:58359"/>
    </ligand>
</feature>
<name>A0ABT1XZ97_9FIRM</name>
<dbReference type="EC" id="6.1.1.18" evidence="8"/>
<dbReference type="CDD" id="cd00807">
    <property type="entry name" value="GlnRS_core"/>
    <property type="match status" value="1"/>
</dbReference>
<evidence type="ECO:0000313" key="14">
    <source>
        <dbReference type="Proteomes" id="UP001524944"/>
    </source>
</evidence>
<protein>
    <recommendedName>
        <fullName evidence="8">Glutamine--tRNA ligase</fullName>
        <ecNumber evidence="8">6.1.1.18</ecNumber>
    </recommendedName>
    <alternativeName>
        <fullName evidence="8">Glutaminyl-tRNA synthetase</fullName>
        <shortName evidence="8">GlnRS</shortName>
    </alternativeName>
</protein>
<evidence type="ECO:0000256" key="2">
    <source>
        <dbReference type="ARBA" id="ARBA00022598"/>
    </source>
</evidence>
<evidence type="ECO:0000256" key="4">
    <source>
        <dbReference type="ARBA" id="ARBA00022840"/>
    </source>
</evidence>
<dbReference type="PROSITE" id="PS00178">
    <property type="entry name" value="AA_TRNA_LIGASE_I"/>
    <property type="match status" value="1"/>
</dbReference>
<evidence type="ECO:0000259" key="10">
    <source>
        <dbReference type="Pfam" id="PF00749"/>
    </source>
</evidence>
<evidence type="ECO:0000256" key="7">
    <source>
        <dbReference type="ARBA" id="ARBA00048270"/>
    </source>
</evidence>
<dbReference type="HAMAP" id="MF_00126">
    <property type="entry name" value="Gln_tRNA_synth"/>
    <property type="match status" value="1"/>
</dbReference>
<dbReference type="Gene3D" id="3.40.50.620">
    <property type="entry name" value="HUPs"/>
    <property type="match status" value="1"/>
</dbReference>
<dbReference type="SUPFAM" id="SSF50715">
    <property type="entry name" value="Ribosomal protein L25-like"/>
    <property type="match status" value="1"/>
</dbReference>
<dbReference type="InterPro" id="IPR050132">
    <property type="entry name" value="Gln/Glu-tRNA_Ligase"/>
</dbReference>
<keyword evidence="2 8" id="KW-0436">Ligase</keyword>
<organism evidence="13 14">
    <name type="scientific">Dehalobacterium formicoaceticum</name>
    <dbReference type="NCBI Taxonomy" id="51515"/>
    <lineage>
        <taxon>Bacteria</taxon>
        <taxon>Bacillati</taxon>
        <taxon>Bacillota</taxon>
        <taxon>Clostridia</taxon>
        <taxon>Eubacteriales</taxon>
        <taxon>Peptococcaceae</taxon>
        <taxon>Dehalobacterium</taxon>
    </lineage>
</organism>
<feature type="binding site" evidence="8">
    <location>
        <position position="217"/>
    </location>
    <ligand>
        <name>L-glutamine</name>
        <dbReference type="ChEBI" id="CHEBI:58359"/>
    </ligand>
</feature>
<evidence type="ECO:0000256" key="6">
    <source>
        <dbReference type="ARBA" id="ARBA00023146"/>
    </source>
</evidence>
<comment type="subunit">
    <text evidence="8">Monomer.</text>
</comment>
<dbReference type="InterPro" id="IPR020059">
    <property type="entry name" value="Glu/Gln-tRNA-synth_Ib_codon-bd"/>
</dbReference>
<comment type="caution">
    <text evidence="13">The sequence shown here is derived from an EMBL/GenBank/DDBJ whole genome shotgun (WGS) entry which is preliminary data.</text>
</comment>
<feature type="binding site" evidence="8">
    <location>
        <begin position="46"/>
        <end position="52"/>
    </location>
    <ligand>
        <name>ATP</name>
        <dbReference type="ChEBI" id="CHEBI:30616"/>
    </ligand>
</feature>
<comment type="similarity">
    <text evidence="8 9">Belongs to the class-I aminoacyl-tRNA synthetase family.</text>
</comment>
<feature type="domain" description="Glutamyl/glutaminyl-tRNA synthetase class Ib anti-codon binding" evidence="11">
    <location>
        <begin position="345"/>
        <end position="446"/>
    </location>
</feature>
<evidence type="ECO:0000259" key="11">
    <source>
        <dbReference type="Pfam" id="PF03950"/>
    </source>
</evidence>
<feature type="binding site" evidence="8">
    <location>
        <begin position="266"/>
        <end position="267"/>
    </location>
    <ligand>
        <name>ATP</name>
        <dbReference type="ChEBI" id="CHEBI:30616"/>
    </ligand>
</feature>
<feature type="short sequence motif" description="'KMSKS' region" evidence="8">
    <location>
        <begin position="273"/>
        <end position="277"/>
    </location>
</feature>
<dbReference type="Gene3D" id="3.90.800.10">
    <property type="entry name" value="Glutamyl-tRNA Synthetase, Domain 3"/>
    <property type="match status" value="1"/>
</dbReference>
<keyword evidence="3 8" id="KW-0547">Nucleotide-binding</keyword>
<dbReference type="Pfam" id="PF20974">
    <property type="entry name" value="tRNA-synt_1c_C2"/>
    <property type="match status" value="1"/>
</dbReference>
<keyword evidence="5 8" id="KW-0648">Protein biosynthesis</keyword>
<feature type="binding site" evidence="8">
    <location>
        <begin position="40"/>
        <end position="42"/>
    </location>
    <ligand>
        <name>ATP</name>
        <dbReference type="ChEBI" id="CHEBI:30616"/>
    </ligand>
</feature>
<evidence type="ECO:0000259" key="12">
    <source>
        <dbReference type="Pfam" id="PF20974"/>
    </source>
</evidence>
<dbReference type="RefSeq" id="WP_257912168.1">
    <property type="nucleotide sequence ID" value="NZ_JANPWE010000001.1"/>
</dbReference>
<dbReference type="PANTHER" id="PTHR43097:SF5">
    <property type="entry name" value="GLUTAMATE--TRNA LIGASE"/>
    <property type="match status" value="1"/>
</dbReference>
<feature type="binding site" evidence="8">
    <location>
        <begin position="274"/>
        <end position="276"/>
    </location>
    <ligand>
        <name>ATP</name>
        <dbReference type="ChEBI" id="CHEBI:30616"/>
    </ligand>
</feature>
<dbReference type="GO" id="GO:0016874">
    <property type="term" value="F:ligase activity"/>
    <property type="evidence" value="ECO:0007669"/>
    <property type="project" value="UniProtKB-KW"/>
</dbReference>
<keyword evidence="14" id="KW-1185">Reference proteome</keyword>
<feature type="short sequence motif" description="'HIGH' region" evidence="8">
    <location>
        <begin position="39"/>
        <end position="49"/>
    </location>
</feature>
<dbReference type="Proteomes" id="UP001524944">
    <property type="component" value="Unassembled WGS sequence"/>
</dbReference>
<dbReference type="InterPro" id="IPR022861">
    <property type="entry name" value="Gln_tRNA_ligase_bac"/>
</dbReference>
<dbReference type="Pfam" id="PF03950">
    <property type="entry name" value="tRNA-synt_1c_C"/>
    <property type="match status" value="1"/>
</dbReference>
<dbReference type="InterPro" id="IPR020058">
    <property type="entry name" value="Glu/Gln-tRNA-synth_Ib_cat-dom"/>
</dbReference>
<feature type="domain" description="Glutamyl/glutaminyl-tRNA synthetase class Ib catalytic" evidence="10">
    <location>
        <begin position="33"/>
        <end position="342"/>
    </location>
</feature>
<dbReference type="InterPro" id="IPR004514">
    <property type="entry name" value="Gln-tRNA-synth"/>
</dbReference>
<comment type="caution">
    <text evidence="8">Lacks conserved residue(s) required for the propagation of feature annotation.</text>
</comment>
<dbReference type="InterPro" id="IPR049437">
    <property type="entry name" value="tRNA-synt_1c_C2"/>
</dbReference>
<dbReference type="InterPro" id="IPR001412">
    <property type="entry name" value="aa-tRNA-synth_I_CS"/>
</dbReference>
<evidence type="ECO:0000256" key="9">
    <source>
        <dbReference type="RuleBase" id="RU363037"/>
    </source>
</evidence>
<feature type="domain" description="tRNA synthetases class I (E and Q) anti-codon binding" evidence="12">
    <location>
        <begin position="463"/>
        <end position="538"/>
    </location>
</feature>
<dbReference type="Pfam" id="PF00749">
    <property type="entry name" value="tRNA-synt_1c"/>
    <property type="match status" value="1"/>
</dbReference>
<keyword evidence="4 8" id="KW-0067">ATP-binding</keyword>
<dbReference type="SUPFAM" id="SSF52374">
    <property type="entry name" value="Nucleotidylyl transferase"/>
    <property type="match status" value="1"/>
</dbReference>
<dbReference type="NCBIfam" id="TIGR00440">
    <property type="entry name" value="glnS"/>
    <property type="match status" value="1"/>
</dbReference>
<dbReference type="InterPro" id="IPR020056">
    <property type="entry name" value="Rbsml_bL25/Gln-tRNA_synth_N"/>
</dbReference>
<comment type="catalytic activity">
    <reaction evidence="7 8">
        <text>tRNA(Gln) + L-glutamine + ATP = L-glutaminyl-tRNA(Gln) + AMP + diphosphate</text>
        <dbReference type="Rhea" id="RHEA:20121"/>
        <dbReference type="Rhea" id="RHEA-COMP:9662"/>
        <dbReference type="Rhea" id="RHEA-COMP:9681"/>
        <dbReference type="ChEBI" id="CHEBI:30616"/>
        <dbReference type="ChEBI" id="CHEBI:33019"/>
        <dbReference type="ChEBI" id="CHEBI:58359"/>
        <dbReference type="ChEBI" id="CHEBI:78442"/>
        <dbReference type="ChEBI" id="CHEBI:78521"/>
        <dbReference type="ChEBI" id="CHEBI:456215"/>
        <dbReference type="EC" id="6.1.1.18"/>
    </reaction>
</comment>
<dbReference type="EMBL" id="JANPWE010000001">
    <property type="protein sequence ID" value="MCR6543936.1"/>
    <property type="molecule type" value="Genomic_DNA"/>
</dbReference>
<sequence length="564" mass="64848">MDQEQEGSSTTSVNFIQAIINRDLAESKNEGRVHTRFPPEPNGYLHIGHAKSICLNFGLAAQYQGLCNLRFDDTNPSKEEVEYVESIQDDVRWLGFDWDDRMFYASDYFERLYEFAEQLIKQGKAYVCDLSAQEIKEFRGTLTEAGQNSPYRDRTVEENLRLFREMRAGAYEDGARVLRGKIDMASSNLNMRDPVLYRIQRASHHRTGDDWCIYPMYDFAHPLSDAIEQITHSICTLEFENHRPLYDWVLESCNINPGPQQIEFARLNLTFTVMSKRKLRQLVENGDVKGWDDPRMPTISGLRRRGYTPEAIKDFCERIGVAKSNSTVDISLLEHCIREDLNQRAPRAMCVLRPLKVILINYPENQIEMLPGEINPEDPGMGTRDLPFSRELYIEQEDFMEDPPKKYFRLSPGSEVRLKHAYIIKCVDVIKDPVTGEVKALHCTYDSETKSGMPQSGRKVKGTLHWVSAAHAVPAEVRLYDHLFLKENPDEEQGEDFTMNLNPHSLEVLEEALVEPALTEAAPGNKYQFLRQGYFCVDEKSSATSLVFNRVVSLKDSWGKMKNK</sequence>
<reference evidence="13 14" key="1">
    <citation type="submission" date="2022-08" db="EMBL/GenBank/DDBJ databases">
        <title>Proteogenomics of the novel Dehalobacterium formicoaceticum strain EZ94 highlights a key role of methyltransferases during anaerobic dichloromethane degradation.</title>
        <authorList>
            <person name="Wasmund K."/>
        </authorList>
    </citation>
    <scope>NUCLEOTIDE SEQUENCE [LARGE SCALE GENOMIC DNA]</scope>
    <source>
        <strain evidence="13 14">EZ94</strain>
    </source>
</reference>
<dbReference type="InterPro" id="IPR011035">
    <property type="entry name" value="Ribosomal_bL25/Gln-tRNA_synth"/>
</dbReference>
<evidence type="ECO:0000256" key="1">
    <source>
        <dbReference type="ARBA" id="ARBA00022490"/>
    </source>
</evidence>
<dbReference type="PANTHER" id="PTHR43097">
    <property type="entry name" value="GLUTAMINE-TRNA LIGASE"/>
    <property type="match status" value="1"/>
</dbReference>
<accession>A0ABT1XZ97</accession>
<dbReference type="Gene3D" id="2.40.240.10">
    <property type="entry name" value="Ribosomal Protein L25, Chain P"/>
    <property type="match status" value="2"/>
</dbReference>
<keyword evidence="1 8" id="KW-0963">Cytoplasm</keyword>
<feature type="binding site" evidence="8">
    <location>
        <position position="236"/>
    </location>
    <ligand>
        <name>ATP</name>
        <dbReference type="ChEBI" id="CHEBI:30616"/>
    </ligand>
</feature>
<dbReference type="NCBIfam" id="NF011291">
    <property type="entry name" value="PRK14703.1"/>
    <property type="match status" value="1"/>
</dbReference>
<dbReference type="InterPro" id="IPR014729">
    <property type="entry name" value="Rossmann-like_a/b/a_fold"/>
</dbReference>
<evidence type="ECO:0000256" key="8">
    <source>
        <dbReference type="HAMAP-Rule" id="MF_00126"/>
    </source>
</evidence>
<dbReference type="InterPro" id="IPR000924">
    <property type="entry name" value="Glu/Gln-tRNA-synth"/>
</dbReference>
<dbReference type="InterPro" id="IPR020061">
    <property type="entry name" value="Glu_tRNA_lig_a-bdl"/>
</dbReference>
<comment type="subcellular location">
    <subcellularLocation>
        <location evidence="8">Cytoplasm</location>
    </subcellularLocation>
</comment>
<gene>
    <name evidence="8" type="primary">glnS</name>
    <name evidence="13" type="ORF">NVS47_00095</name>
</gene>
<evidence type="ECO:0000256" key="3">
    <source>
        <dbReference type="ARBA" id="ARBA00022741"/>
    </source>
</evidence>
<evidence type="ECO:0000256" key="5">
    <source>
        <dbReference type="ARBA" id="ARBA00022917"/>
    </source>
</evidence>
<keyword evidence="6 8" id="KW-0030">Aminoacyl-tRNA synthetase</keyword>